<feature type="compositionally biased region" description="Low complexity" evidence="1">
    <location>
        <begin position="71"/>
        <end position="89"/>
    </location>
</feature>
<organism evidence="2 3">
    <name type="scientific">Prorocentrum cordatum</name>
    <dbReference type="NCBI Taxonomy" id="2364126"/>
    <lineage>
        <taxon>Eukaryota</taxon>
        <taxon>Sar</taxon>
        <taxon>Alveolata</taxon>
        <taxon>Dinophyceae</taxon>
        <taxon>Prorocentrales</taxon>
        <taxon>Prorocentraceae</taxon>
        <taxon>Prorocentrum</taxon>
    </lineage>
</organism>
<evidence type="ECO:0000313" key="3">
    <source>
        <dbReference type="Proteomes" id="UP001189429"/>
    </source>
</evidence>
<sequence>MLADQSRPACVATVGFDGQHAAAKAVGGGDPELPGRAALAAPRGEDVPWPVRLARAAGPEERTPPARRMSRCSSGSRSVSGVGSSEILP</sequence>
<protein>
    <submittedName>
        <fullName evidence="2">Uncharacterized protein</fullName>
    </submittedName>
</protein>
<proteinExistence type="predicted"/>
<evidence type="ECO:0000313" key="2">
    <source>
        <dbReference type="EMBL" id="CAK0846669.1"/>
    </source>
</evidence>
<dbReference type="Proteomes" id="UP001189429">
    <property type="component" value="Unassembled WGS sequence"/>
</dbReference>
<name>A0ABN9TL04_9DINO</name>
<gene>
    <name evidence="2" type="ORF">PCOR1329_LOCUS40121</name>
</gene>
<reference evidence="2" key="1">
    <citation type="submission" date="2023-10" db="EMBL/GenBank/DDBJ databases">
        <authorList>
            <person name="Chen Y."/>
            <person name="Shah S."/>
            <person name="Dougan E. K."/>
            <person name="Thang M."/>
            <person name="Chan C."/>
        </authorList>
    </citation>
    <scope>NUCLEOTIDE SEQUENCE [LARGE SCALE GENOMIC DNA]</scope>
</reference>
<evidence type="ECO:0000256" key="1">
    <source>
        <dbReference type="SAM" id="MobiDB-lite"/>
    </source>
</evidence>
<accession>A0ABN9TL04</accession>
<dbReference type="EMBL" id="CAUYUJ010014838">
    <property type="protein sequence ID" value="CAK0846669.1"/>
    <property type="molecule type" value="Genomic_DNA"/>
</dbReference>
<comment type="caution">
    <text evidence="2">The sequence shown here is derived from an EMBL/GenBank/DDBJ whole genome shotgun (WGS) entry which is preliminary data.</text>
</comment>
<keyword evidence="3" id="KW-1185">Reference proteome</keyword>
<feature type="region of interest" description="Disordered" evidence="1">
    <location>
        <begin position="55"/>
        <end position="89"/>
    </location>
</feature>